<dbReference type="Proteomes" id="UP000027936">
    <property type="component" value="Unassembled WGS sequence"/>
</dbReference>
<dbReference type="EMBL" id="JJRY01000033">
    <property type="protein sequence ID" value="KEF36197.1"/>
    <property type="molecule type" value="Genomic_DNA"/>
</dbReference>
<protein>
    <submittedName>
        <fullName evidence="1">Uncharacterized protein</fullName>
    </submittedName>
</protein>
<organism evidence="1 2">
    <name type="scientific">Schinkia azotoformans MEV2011</name>
    <dbReference type="NCBI Taxonomy" id="1348973"/>
    <lineage>
        <taxon>Bacteria</taxon>
        <taxon>Bacillati</taxon>
        <taxon>Bacillota</taxon>
        <taxon>Bacilli</taxon>
        <taxon>Bacillales</taxon>
        <taxon>Bacillaceae</taxon>
        <taxon>Calidifontibacillus/Schinkia group</taxon>
        <taxon>Schinkia</taxon>
    </lineage>
</organism>
<dbReference type="AlphaFoldDB" id="A0A072NG39"/>
<dbReference type="PATRIC" id="fig|1348973.3.peg.4519"/>
<reference evidence="1 2" key="1">
    <citation type="submission" date="2014-04" db="EMBL/GenBank/DDBJ databases">
        <title>Draft genome sequence of Bacillus azotoformans MEV2011, a (co-) denitrifying strain unable to grow in the presence of oxygen.</title>
        <authorList>
            <person name="Nielsen M."/>
            <person name="Schreiber L."/>
            <person name="Finster K."/>
            <person name="Schramm A."/>
        </authorList>
    </citation>
    <scope>NUCLEOTIDE SEQUENCE [LARGE SCALE GENOMIC DNA]</scope>
    <source>
        <strain evidence="1 2">MEV2011</strain>
    </source>
</reference>
<name>A0A072NG39_SCHAZ</name>
<dbReference type="RefSeq" id="WP_202594826.1">
    <property type="nucleotide sequence ID" value="NZ_JJRY01000033.1"/>
</dbReference>
<comment type="caution">
    <text evidence="1">The sequence shown here is derived from an EMBL/GenBank/DDBJ whole genome shotgun (WGS) entry which is preliminary data.</text>
</comment>
<sequence length="45" mass="5336">MKNKSELVIQSISYVHDPCAAEKWFEIYIDIVKKQLLENVKKQLD</sequence>
<gene>
    <name evidence="1" type="ORF">M670_04650</name>
</gene>
<proteinExistence type="predicted"/>
<evidence type="ECO:0000313" key="2">
    <source>
        <dbReference type="Proteomes" id="UP000027936"/>
    </source>
</evidence>
<evidence type="ECO:0000313" key="1">
    <source>
        <dbReference type="EMBL" id="KEF36197.1"/>
    </source>
</evidence>
<accession>A0A072NG39</accession>